<dbReference type="PANTHER" id="PTHR13298:SF11">
    <property type="entry name" value="RAPAMYCIN-INSENSITIVE COMPANION OF MTOR"/>
    <property type="match status" value="1"/>
</dbReference>
<feature type="domain" description="Rapamycin-insensitive companion of mTOR middle" evidence="3">
    <location>
        <begin position="580"/>
        <end position="800"/>
    </location>
</feature>
<feature type="compositionally biased region" description="Low complexity" evidence="2">
    <location>
        <begin position="547"/>
        <end position="563"/>
    </location>
</feature>
<gene>
    <name evidence="6" type="primary">Dere\GG18066</name>
    <name evidence="6" type="synonym">dere_GLEANR_2939</name>
    <name evidence="6" type="synonym">GG18066</name>
    <name evidence="6" type="ORF">Dere_GG18066</name>
</gene>
<dbReference type="GO" id="GO:0046628">
    <property type="term" value="P:positive regulation of insulin receptor signaling pathway"/>
    <property type="evidence" value="ECO:0007669"/>
    <property type="project" value="EnsemblMetazoa"/>
</dbReference>
<dbReference type="InterPro" id="IPR011989">
    <property type="entry name" value="ARM-like"/>
</dbReference>
<organism evidence="6 7">
    <name type="scientific">Drosophila erecta</name>
    <name type="common">Fruit fly</name>
    <dbReference type="NCBI Taxonomy" id="7220"/>
    <lineage>
        <taxon>Eukaryota</taxon>
        <taxon>Metazoa</taxon>
        <taxon>Ecdysozoa</taxon>
        <taxon>Arthropoda</taxon>
        <taxon>Hexapoda</taxon>
        <taxon>Insecta</taxon>
        <taxon>Pterygota</taxon>
        <taxon>Neoptera</taxon>
        <taxon>Endopterygota</taxon>
        <taxon>Diptera</taxon>
        <taxon>Brachycera</taxon>
        <taxon>Muscomorpha</taxon>
        <taxon>Ephydroidea</taxon>
        <taxon>Drosophilidae</taxon>
        <taxon>Drosophila</taxon>
        <taxon>Sophophora</taxon>
    </lineage>
</organism>
<feature type="region of interest" description="Disordered" evidence="2">
    <location>
        <begin position="1697"/>
        <end position="1754"/>
    </location>
</feature>
<accession>B3NVM1</accession>
<dbReference type="SMART" id="SM01308">
    <property type="entry name" value="RICTOR_N"/>
    <property type="match status" value="1"/>
</dbReference>
<evidence type="ECO:0000313" key="6">
    <source>
        <dbReference type="EMBL" id="EDV46686.1"/>
    </source>
</evidence>
<comment type="similarity">
    <text evidence="1">Belongs to the RICTOR family.</text>
</comment>
<evidence type="ECO:0000259" key="4">
    <source>
        <dbReference type="SMART" id="SM01308"/>
    </source>
</evidence>
<keyword evidence="7" id="KW-1185">Reference proteome</keyword>
<dbReference type="GO" id="GO:0034504">
    <property type="term" value="P:protein localization to nucleus"/>
    <property type="evidence" value="ECO:0007669"/>
    <property type="project" value="EnsemblMetazoa"/>
</dbReference>
<evidence type="ECO:0000259" key="3">
    <source>
        <dbReference type="SMART" id="SM01307"/>
    </source>
</evidence>
<feature type="domain" description="Rapamycin-insensitive companion of mTOR N-terminal" evidence="4">
    <location>
        <begin position="60"/>
        <end position="440"/>
    </location>
</feature>
<reference evidence="6 7" key="1">
    <citation type="journal article" date="2007" name="Nature">
        <title>Evolution of genes and genomes on the Drosophila phylogeny.</title>
        <authorList>
            <consortium name="Drosophila 12 Genomes Consortium"/>
            <person name="Clark A.G."/>
            <person name="Eisen M.B."/>
            <person name="Smith D.R."/>
            <person name="Bergman C.M."/>
            <person name="Oliver B."/>
            <person name="Markow T.A."/>
            <person name="Kaufman T.C."/>
            <person name="Kellis M."/>
            <person name="Gelbart W."/>
            <person name="Iyer V.N."/>
            <person name="Pollard D.A."/>
            <person name="Sackton T.B."/>
            <person name="Larracuente A.M."/>
            <person name="Singh N.D."/>
            <person name="Abad J.P."/>
            <person name="Abt D.N."/>
            <person name="Adryan B."/>
            <person name="Aguade M."/>
            <person name="Akashi H."/>
            <person name="Anderson W.W."/>
            <person name="Aquadro C.F."/>
            <person name="Ardell D.H."/>
            <person name="Arguello R."/>
            <person name="Artieri C.G."/>
            <person name="Barbash D.A."/>
            <person name="Barker D."/>
            <person name="Barsanti P."/>
            <person name="Batterham P."/>
            <person name="Batzoglou S."/>
            <person name="Begun D."/>
            <person name="Bhutkar A."/>
            <person name="Blanco E."/>
            <person name="Bosak S.A."/>
            <person name="Bradley R.K."/>
            <person name="Brand A.D."/>
            <person name="Brent M.R."/>
            <person name="Brooks A.N."/>
            <person name="Brown R.H."/>
            <person name="Butlin R.K."/>
            <person name="Caggese C."/>
            <person name="Calvi B.R."/>
            <person name="Bernardo de Carvalho A."/>
            <person name="Caspi A."/>
            <person name="Castrezana S."/>
            <person name="Celniker S.E."/>
            <person name="Chang J.L."/>
            <person name="Chapple C."/>
            <person name="Chatterji S."/>
            <person name="Chinwalla A."/>
            <person name="Civetta A."/>
            <person name="Clifton S.W."/>
            <person name="Comeron J.M."/>
            <person name="Costello J.C."/>
            <person name="Coyne J.A."/>
            <person name="Daub J."/>
            <person name="David R.G."/>
            <person name="Delcher A.L."/>
            <person name="Delehaunty K."/>
            <person name="Do C.B."/>
            <person name="Ebling H."/>
            <person name="Edwards K."/>
            <person name="Eickbush T."/>
            <person name="Evans J.D."/>
            <person name="Filipski A."/>
            <person name="Findeiss S."/>
            <person name="Freyhult E."/>
            <person name="Fulton L."/>
            <person name="Fulton R."/>
            <person name="Garcia A.C."/>
            <person name="Gardiner A."/>
            <person name="Garfield D.A."/>
            <person name="Garvin B.E."/>
            <person name="Gibson G."/>
            <person name="Gilbert D."/>
            <person name="Gnerre S."/>
            <person name="Godfrey J."/>
            <person name="Good R."/>
            <person name="Gotea V."/>
            <person name="Gravely B."/>
            <person name="Greenberg A.J."/>
            <person name="Griffiths-Jones S."/>
            <person name="Gross S."/>
            <person name="Guigo R."/>
            <person name="Gustafson E.A."/>
            <person name="Haerty W."/>
            <person name="Hahn M.W."/>
            <person name="Halligan D.L."/>
            <person name="Halpern A.L."/>
            <person name="Halter G.M."/>
            <person name="Han M.V."/>
            <person name="Heger A."/>
            <person name="Hillier L."/>
            <person name="Hinrichs A.S."/>
            <person name="Holmes I."/>
            <person name="Hoskins R.A."/>
            <person name="Hubisz M.J."/>
            <person name="Hultmark D."/>
            <person name="Huntley M.A."/>
            <person name="Jaffe D.B."/>
            <person name="Jagadeeshan S."/>
            <person name="Jeck W.R."/>
            <person name="Johnson J."/>
            <person name="Jones C.D."/>
            <person name="Jordan W.C."/>
            <person name="Karpen G.H."/>
            <person name="Kataoka E."/>
            <person name="Keightley P.D."/>
            <person name="Kheradpour P."/>
            <person name="Kirkness E.F."/>
            <person name="Koerich L.B."/>
            <person name="Kristiansen K."/>
            <person name="Kudrna D."/>
            <person name="Kulathinal R.J."/>
            <person name="Kumar S."/>
            <person name="Kwok R."/>
            <person name="Lander E."/>
            <person name="Langley C.H."/>
            <person name="Lapoint R."/>
            <person name="Lazzaro B.P."/>
            <person name="Lee S.J."/>
            <person name="Levesque L."/>
            <person name="Li R."/>
            <person name="Lin C.F."/>
            <person name="Lin M.F."/>
            <person name="Lindblad-Toh K."/>
            <person name="Llopart A."/>
            <person name="Long M."/>
            <person name="Low L."/>
            <person name="Lozovsky E."/>
            <person name="Lu J."/>
            <person name="Luo M."/>
            <person name="Machado C.A."/>
            <person name="Makalowski W."/>
            <person name="Marzo M."/>
            <person name="Matsuda M."/>
            <person name="Matzkin L."/>
            <person name="McAllister B."/>
            <person name="McBride C.S."/>
            <person name="McKernan B."/>
            <person name="McKernan K."/>
            <person name="Mendez-Lago M."/>
            <person name="Minx P."/>
            <person name="Mollenhauer M.U."/>
            <person name="Montooth K."/>
            <person name="Mount S.M."/>
            <person name="Mu X."/>
            <person name="Myers E."/>
            <person name="Negre B."/>
            <person name="Newfeld S."/>
            <person name="Nielsen R."/>
            <person name="Noor M.A."/>
            <person name="O'Grady P."/>
            <person name="Pachter L."/>
            <person name="Papaceit M."/>
            <person name="Parisi M.J."/>
            <person name="Parisi M."/>
            <person name="Parts L."/>
            <person name="Pedersen J.S."/>
            <person name="Pesole G."/>
            <person name="Phillippy A.M."/>
            <person name="Ponting C.P."/>
            <person name="Pop M."/>
            <person name="Porcelli D."/>
            <person name="Powell J.R."/>
            <person name="Prohaska S."/>
            <person name="Pruitt K."/>
            <person name="Puig M."/>
            <person name="Quesneville H."/>
            <person name="Ram K.R."/>
            <person name="Rand D."/>
            <person name="Rasmussen M.D."/>
            <person name="Reed L.K."/>
            <person name="Reenan R."/>
            <person name="Reily A."/>
            <person name="Remington K.A."/>
            <person name="Rieger T.T."/>
            <person name="Ritchie M.G."/>
            <person name="Robin C."/>
            <person name="Rogers Y.H."/>
            <person name="Rohde C."/>
            <person name="Rozas J."/>
            <person name="Rubenfield M.J."/>
            <person name="Ruiz A."/>
            <person name="Russo S."/>
            <person name="Salzberg S.L."/>
            <person name="Sanchez-Gracia A."/>
            <person name="Saranga D.J."/>
            <person name="Sato H."/>
            <person name="Schaeffer S.W."/>
            <person name="Schatz M.C."/>
            <person name="Schlenke T."/>
            <person name="Schwartz R."/>
            <person name="Segarra C."/>
            <person name="Singh R.S."/>
            <person name="Sirot L."/>
            <person name="Sirota M."/>
            <person name="Sisneros N.B."/>
            <person name="Smith C.D."/>
            <person name="Smith T.F."/>
            <person name="Spieth J."/>
            <person name="Stage D.E."/>
            <person name="Stark A."/>
            <person name="Stephan W."/>
            <person name="Strausberg R.L."/>
            <person name="Strempel S."/>
            <person name="Sturgill D."/>
            <person name="Sutton G."/>
            <person name="Sutton G.G."/>
            <person name="Tao W."/>
            <person name="Teichmann S."/>
            <person name="Tobari Y.N."/>
            <person name="Tomimura Y."/>
            <person name="Tsolas J.M."/>
            <person name="Valente V.L."/>
            <person name="Venter E."/>
            <person name="Venter J.C."/>
            <person name="Vicario S."/>
            <person name="Vieira F.G."/>
            <person name="Vilella A.J."/>
            <person name="Villasante A."/>
            <person name="Walenz B."/>
            <person name="Wang J."/>
            <person name="Wasserman M."/>
            <person name="Watts T."/>
            <person name="Wilson D."/>
            <person name="Wilson R.K."/>
            <person name="Wing R.A."/>
            <person name="Wolfner M.F."/>
            <person name="Wong A."/>
            <person name="Wong G.K."/>
            <person name="Wu C.I."/>
            <person name="Wu G."/>
            <person name="Yamamoto D."/>
            <person name="Yang H.P."/>
            <person name="Yang S.P."/>
            <person name="Yorke J.A."/>
            <person name="Yoshida K."/>
            <person name="Zdobnov E."/>
            <person name="Zhang P."/>
            <person name="Zhang Y."/>
            <person name="Zimin A.V."/>
            <person name="Baldwin J."/>
            <person name="Abdouelleil A."/>
            <person name="Abdulkadir J."/>
            <person name="Abebe A."/>
            <person name="Abera B."/>
            <person name="Abreu J."/>
            <person name="Acer S.C."/>
            <person name="Aftuck L."/>
            <person name="Alexander A."/>
            <person name="An P."/>
            <person name="Anderson E."/>
            <person name="Anderson S."/>
            <person name="Arachi H."/>
            <person name="Azer M."/>
            <person name="Bachantsang P."/>
            <person name="Barry A."/>
            <person name="Bayul T."/>
            <person name="Berlin A."/>
            <person name="Bessette D."/>
            <person name="Bloom T."/>
            <person name="Blye J."/>
            <person name="Boguslavskiy L."/>
            <person name="Bonnet C."/>
            <person name="Boukhgalter B."/>
            <person name="Bourzgui I."/>
            <person name="Brown A."/>
            <person name="Cahill P."/>
            <person name="Channer S."/>
            <person name="Cheshatsang Y."/>
            <person name="Chuda L."/>
            <person name="Citroen M."/>
            <person name="Collymore A."/>
            <person name="Cooke P."/>
            <person name="Costello M."/>
            <person name="D'Aco K."/>
            <person name="Daza R."/>
            <person name="De Haan G."/>
            <person name="DeGray S."/>
            <person name="DeMaso C."/>
            <person name="Dhargay N."/>
            <person name="Dooley K."/>
            <person name="Dooley E."/>
            <person name="Doricent M."/>
            <person name="Dorje P."/>
            <person name="Dorjee K."/>
            <person name="Dupes A."/>
            <person name="Elong R."/>
            <person name="Falk J."/>
            <person name="Farina A."/>
            <person name="Faro S."/>
            <person name="Ferguson D."/>
            <person name="Fisher S."/>
            <person name="Foley C.D."/>
            <person name="Franke A."/>
            <person name="Friedrich D."/>
            <person name="Gadbois L."/>
            <person name="Gearin G."/>
            <person name="Gearin C.R."/>
            <person name="Giannoukos G."/>
            <person name="Goode T."/>
            <person name="Graham J."/>
            <person name="Grandbois E."/>
            <person name="Grewal S."/>
            <person name="Gyaltsen K."/>
            <person name="Hafez N."/>
            <person name="Hagos B."/>
            <person name="Hall J."/>
            <person name="Henson C."/>
            <person name="Hollinger A."/>
            <person name="Honan T."/>
            <person name="Huard M.D."/>
            <person name="Hughes L."/>
            <person name="Hurhula B."/>
            <person name="Husby M.E."/>
            <person name="Kamat A."/>
            <person name="Kanga B."/>
            <person name="Kashin S."/>
            <person name="Khazanovich D."/>
            <person name="Kisner P."/>
            <person name="Lance K."/>
            <person name="Lara M."/>
            <person name="Lee W."/>
            <person name="Lennon N."/>
            <person name="Letendre F."/>
            <person name="LeVine R."/>
            <person name="Lipovsky A."/>
            <person name="Liu X."/>
            <person name="Liu J."/>
            <person name="Liu S."/>
            <person name="Lokyitsang T."/>
            <person name="Lokyitsang Y."/>
            <person name="Lubonja R."/>
            <person name="Lui A."/>
            <person name="MacDonald P."/>
            <person name="Magnisalis V."/>
            <person name="Maru K."/>
            <person name="Matthews C."/>
            <person name="McCusker W."/>
            <person name="McDonough S."/>
            <person name="Mehta T."/>
            <person name="Meldrim J."/>
            <person name="Meneus L."/>
            <person name="Mihai O."/>
            <person name="Mihalev A."/>
            <person name="Mihova T."/>
            <person name="Mittelman R."/>
            <person name="Mlenga V."/>
            <person name="Montmayeur A."/>
            <person name="Mulrain L."/>
            <person name="Navidi A."/>
            <person name="Naylor J."/>
            <person name="Negash T."/>
            <person name="Nguyen T."/>
            <person name="Nguyen N."/>
            <person name="Nicol R."/>
            <person name="Norbu C."/>
            <person name="Norbu N."/>
            <person name="Novod N."/>
            <person name="O'Neill B."/>
            <person name="Osman S."/>
            <person name="Markiewicz E."/>
            <person name="Oyono O.L."/>
            <person name="Patti C."/>
            <person name="Phunkhang P."/>
            <person name="Pierre F."/>
            <person name="Priest M."/>
            <person name="Raghuraman S."/>
            <person name="Rege F."/>
            <person name="Reyes R."/>
            <person name="Rise C."/>
            <person name="Rogov P."/>
            <person name="Ross K."/>
            <person name="Ryan E."/>
            <person name="Settipalli S."/>
            <person name="Shea T."/>
            <person name="Sherpa N."/>
            <person name="Shi L."/>
            <person name="Shih D."/>
            <person name="Sparrow T."/>
            <person name="Spaulding J."/>
            <person name="Stalker J."/>
            <person name="Stange-Thomann N."/>
            <person name="Stavropoulos S."/>
            <person name="Stone C."/>
            <person name="Strader C."/>
            <person name="Tesfaye S."/>
            <person name="Thomson T."/>
            <person name="Thoulutsang Y."/>
            <person name="Thoulutsang D."/>
            <person name="Topham K."/>
            <person name="Topping I."/>
            <person name="Tsamla T."/>
            <person name="Vassiliev H."/>
            <person name="Vo A."/>
            <person name="Wangchuk T."/>
            <person name="Wangdi T."/>
            <person name="Weiand M."/>
            <person name="Wilkinson J."/>
            <person name="Wilson A."/>
            <person name="Yadav S."/>
            <person name="Young G."/>
            <person name="Yu Q."/>
            <person name="Zembek L."/>
            <person name="Zhong D."/>
            <person name="Zimmer A."/>
            <person name="Zwirko Z."/>
            <person name="Jaffe D.B."/>
            <person name="Alvarez P."/>
            <person name="Brockman W."/>
            <person name="Butler J."/>
            <person name="Chin C."/>
            <person name="Gnerre S."/>
            <person name="Grabherr M."/>
            <person name="Kleber M."/>
            <person name="Mauceli E."/>
            <person name="MacCallum I."/>
        </authorList>
    </citation>
    <scope>NUCLEOTIDE SEQUENCE [LARGE SCALE GENOMIC DNA]</scope>
    <source>
        <strain evidence="6 7">TSC#14021-0224.01</strain>
    </source>
</reference>
<dbReference type="GO" id="GO:0009267">
    <property type="term" value="P:cellular response to starvation"/>
    <property type="evidence" value="ECO:0007669"/>
    <property type="project" value="EnsemblMetazoa"/>
</dbReference>
<dbReference type="GO" id="GO:0050773">
    <property type="term" value="P:regulation of dendrite development"/>
    <property type="evidence" value="ECO:0007669"/>
    <property type="project" value="EnsemblMetazoa"/>
</dbReference>
<feature type="region of interest" description="Disordered" evidence="2">
    <location>
        <begin position="538"/>
        <end position="563"/>
    </location>
</feature>
<dbReference type="Gene3D" id="1.25.10.10">
    <property type="entry name" value="Leucine-rich Repeat Variant"/>
    <property type="match status" value="1"/>
</dbReference>
<dbReference type="GO" id="GO:0034063">
    <property type="term" value="P:stress granule assembly"/>
    <property type="evidence" value="ECO:0007669"/>
    <property type="project" value="EnsemblMetazoa"/>
</dbReference>
<dbReference type="InterPro" id="IPR016024">
    <property type="entry name" value="ARM-type_fold"/>
</dbReference>
<dbReference type="InterPro" id="IPR029451">
    <property type="entry name" value="RICTOR_M"/>
</dbReference>
<dbReference type="PhylomeDB" id="B3NVM1"/>
<evidence type="ECO:0008006" key="8">
    <source>
        <dbReference type="Google" id="ProtNLM"/>
    </source>
</evidence>
<dbReference type="SMART" id="SM01310">
    <property type="entry name" value="RICTOR_V"/>
    <property type="match status" value="1"/>
</dbReference>
<feature type="region of interest" description="Disordered" evidence="2">
    <location>
        <begin position="1779"/>
        <end position="1802"/>
    </location>
</feature>
<dbReference type="InterPro" id="IPR029452">
    <property type="entry name" value="RICTOR_V"/>
</dbReference>
<dbReference type="InterPro" id="IPR028268">
    <property type="entry name" value="Pianissimo_fam"/>
</dbReference>
<dbReference type="InterPro" id="IPR029453">
    <property type="entry name" value="Rictor_IV"/>
</dbReference>
<dbReference type="GO" id="GO:0045793">
    <property type="term" value="P:positive regulation of cell size"/>
    <property type="evidence" value="ECO:0007669"/>
    <property type="project" value="EnsemblMetazoa"/>
</dbReference>
<dbReference type="InterPro" id="IPR028267">
    <property type="entry name" value="Pianissimo_N"/>
</dbReference>
<feature type="domain" description="Rapamycin-insensitive companion of mTOR" evidence="5">
    <location>
        <begin position="976"/>
        <end position="1050"/>
    </location>
</feature>
<evidence type="ECO:0000259" key="5">
    <source>
        <dbReference type="SMART" id="SM01310"/>
    </source>
</evidence>
<sequence length="1955" mass="216331">MASQHSSWRFGKRSKLQLRIKVSQDPEDFYRLDPQRSAAENAFDIYSMLCLEETRDTKRLFLLNALASLCLGARKGSHHSNIRFTTEELLYCLSASLVHAFTQVRAAALRTIRYAISTPKDIKAFNALQLQHLLCRSIDLMLKNDDERVQALKLVRKMLAIAPEDISPAVVRCLVSLADSGIEENDNLLRACLATLAEFAVLNPALLIVCGGVTSITRNVLECHNPRIAESLCGVLLYLLEWPQTRNICGVRLDCLAAPYCDFTYRQGIVDKNKDARELRYTSCRLALLSVLRSWTGTLEFCDPSKPSGLKAIVDALYLNQIEVRKAILDLLYELLSLPQPTWTDDYAVALQAVDPSDFQDSWLLSNGFVSAEGRSILPTLAARAPSVVEQHLALMLYSFLETGLLNALVEVAVSSDQFVSVQATVLIGKILQLMHTHLPPDICSTSPALPTLVGHATLGNQQANAAVAALQNYQKMLRQRPASCSLFLDSIIQGGALIQTRLFRRHLNVQEQAGPVLQLQETAEAAAFAVPPVTQFKGTHDRSRLDSVSSSDESNSQASTSSRSSFRLKRKFLPQAFFDNFRAFNRLLADSRVLSQADAHLWDWDVITTILRSNLIRKLDYTQGKFLKRLVDFYKPRNNRFSHQDLVPGQSLPTYVSAGLDLIDVLLCSNELECMRFITDYFSDISQQLAAVTTSNRAHDCLFSPQHMNNTMCQQYFLYIGRMCRTVKGIEVLKNTTVFEYLINLVRVTDHVCYVKLIVSGLNYSYEKLPRQVLEKALTSAKTRGRLYATQFMAVLLRARLPHFEVWGIPLIINQTRDTDRSVGLAAMDVLEEACHDKYYLEEIVSRWPNLTHRGDAGRLLMARYYSLPRGLNSTMARIEEEIRYWRNGYNKRYVLLVEADTHSSLTLHIRNEDGYYSRRNCNQRPQTVPPNIAPHLYGQMAQTGQGMTALRKYGDLPQLLELLTRAKCTDDAECLELKAAIWALAHASTHANGIEYFVELNARLYEKLIVLVTKCEVYSVRATCFSALGLIAGTQAGANILFKLNWLSVRHDKNTMWPVHQPEDWMSNQYTPVRHYYEDVPADNVTIMDEYIERFYETGSDFWHIPPDQTDASGAGGVAIAGTAVGIHPIVQDPNTTITATDSARTTTDDVHPRMLAGVAAKSKTLPEGSNLRQGKHQRSLSESKTTDVISLLGGGVATMSGAVLYPTPYQHRIRYNSCTDSNTSGVSSCESVTGRTAAAYAAAAIEFQQFPLSPIPSMSNLLESDELIRRHYLATSILSSTLSPMAMKGYAQLRSLRKHSRPVFSESSAEFYDYADILDTPDVQMRKLDWTHSHRRLKVRSLDRQLSDVYRRLSADELNVLLPTLNAPKFLPRNDLKGPCYAGICLPKNVLDLFPTRNLSRTYVSRDIQDQDLVGINLLSSIGRPQFLNDSLTNEGGDESSVISSLSDVSSASRRQPRQLQQGAKHSRSLCLHCARSPRQQRNDSGSQSNGGGGASLAPCELYSSAAAALLAAGIQAGPVFAKKSGPTAQGASTALGADISFHSPESMLSEDSLPDRLTASILYNVQRLANPVSAKQSKMALLELKQKHPHAFQDICLYSESCKTLGRNSYRMIARRFLQELFLDLNFDSFYVEPQLIIGTRKFSAEEKAEATPPTAIQAMPFKQTILKPKPAAQLASVYETSWENLLMDQSPRINKSSPAAQPGSAQTKAKIRNQLHIDDTESSLSSTDGEDDPGEDVCDGSGAGTQASSVTTAHTALPTGNSNRSSICTCTASQPVPGSGSGAATSNSSGAATSASDNASTILKNENRQFTRGRFYTLELDLSCTKNKFPIKDRSQRTPTPPPIESSIQPKRTIQSDVNAYALACEQRTGGVYGNESSSSALRYSTVTKSLAASMAKPVGSLYCEKRLQSSKSEAVLDEVAKARRASRICGVGVTTVRQLVDALGEDQLK</sequence>
<feature type="compositionally biased region" description="Low complexity" evidence="2">
    <location>
        <begin position="1787"/>
        <end position="1802"/>
    </location>
</feature>
<feature type="compositionally biased region" description="Low complexity" evidence="2">
    <location>
        <begin position="1443"/>
        <end position="1456"/>
    </location>
</feature>
<dbReference type="GO" id="GO:0043539">
    <property type="term" value="F:protein serine/threonine kinase activator activity"/>
    <property type="evidence" value="ECO:0007669"/>
    <property type="project" value="EnsemblMetazoa"/>
</dbReference>
<dbReference type="GO" id="GO:0048813">
    <property type="term" value="P:dendrite morphogenesis"/>
    <property type="evidence" value="ECO:0007669"/>
    <property type="project" value="EnsemblMetazoa"/>
</dbReference>
<dbReference type="GO" id="GO:0061586">
    <property type="term" value="P:positive regulation of transcription by transcription factor localization"/>
    <property type="evidence" value="ECO:0007669"/>
    <property type="project" value="EnsemblMetazoa"/>
</dbReference>
<dbReference type="OMA" id="PPYNYTG"/>
<dbReference type="GO" id="GO:0038203">
    <property type="term" value="P:TORC2 signaling"/>
    <property type="evidence" value="ECO:0007669"/>
    <property type="project" value="EnsemblMetazoa"/>
</dbReference>
<reference evidence="6 7" key="2">
    <citation type="journal article" date="2008" name="Bioinformatics">
        <title>Assembly reconciliation.</title>
        <authorList>
            <person name="Zimin A.V."/>
            <person name="Smith D.R."/>
            <person name="Sutton G."/>
            <person name="Yorke J.A."/>
        </authorList>
    </citation>
    <scope>NUCLEOTIDE SEQUENCE [LARGE SCALE GENOMIC DNA]</scope>
    <source>
        <strain evidence="6 7">TSC#14021-0224.01</strain>
    </source>
</reference>
<protein>
    <recommendedName>
        <fullName evidence="8">Rapamycin-insensitive companion of mTOR</fullName>
    </recommendedName>
</protein>
<evidence type="ECO:0000313" key="7">
    <source>
        <dbReference type="Proteomes" id="UP000008711"/>
    </source>
</evidence>
<evidence type="ECO:0000256" key="2">
    <source>
        <dbReference type="SAM" id="MobiDB-lite"/>
    </source>
</evidence>
<feature type="region of interest" description="Disordered" evidence="2">
    <location>
        <begin position="1433"/>
        <end position="1471"/>
    </location>
</feature>
<dbReference type="EMBL" id="CH954180">
    <property type="protein sequence ID" value="EDV46686.1"/>
    <property type="molecule type" value="Genomic_DNA"/>
</dbReference>
<dbReference type="Proteomes" id="UP000008711">
    <property type="component" value="Unassembled WGS sequence"/>
</dbReference>
<feature type="compositionally biased region" description="Acidic residues" evidence="2">
    <location>
        <begin position="1733"/>
        <end position="1743"/>
    </location>
</feature>
<dbReference type="Pfam" id="PF14664">
    <property type="entry name" value="RICTOR_N"/>
    <property type="match status" value="1"/>
</dbReference>
<dbReference type="Pfam" id="PF14663">
    <property type="entry name" value="RasGEF_N_2"/>
    <property type="match status" value="1"/>
</dbReference>
<dbReference type="GO" id="GO:0045887">
    <property type="term" value="P:positive regulation of synaptic assembly at neuromuscular junction"/>
    <property type="evidence" value="ECO:0007669"/>
    <property type="project" value="EnsemblMetazoa"/>
</dbReference>
<dbReference type="SMART" id="SM01307">
    <property type="entry name" value="RICTOR_M"/>
    <property type="match status" value="1"/>
</dbReference>
<dbReference type="HOGENOM" id="CLU_001013_2_0_1"/>
<dbReference type="GO" id="GO:0031932">
    <property type="term" value="C:TORC2 complex"/>
    <property type="evidence" value="ECO:0007669"/>
    <property type="project" value="EnsemblMetazoa"/>
</dbReference>
<dbReference type="GO" id="GO:0032869">
    <property type="term" value="P:cellular response to insulin stimulus"/>
    <property type="evidence" value="ECO:0007669"/>
    <property type="project" value="EnsemblMetazoa"/>
</dbReference>
<name>B3NVM1_DROER</name>
<evidence type="ECO:0000256" key="1">
    <source>
        <dbReference type="ARBA" id="ARBA00008878"/>
    </source>
</evidence>
<feature type="region of interest" description="Disordered" evidence="2">
    <location>
        <begin position="1836"/>
        <end position="1855"/>
    </location>
</feature>
<dbReference type="GO" id="GO:0051897">
    <property type="term" value="P:positive regulation of phosphatidylinositol 3-kinase/protein kinase B signal transduction"/>
    <property type="evidence" value="ECO:0007669"/>
    <property type="project" value="EnsemblMetazoa"/>
</dbReference>
<dbReference type="eggNOG" id="KOG3694">
    <property type="taxonomic scope" value="Eukaryota"/>
</dbReference>
<dbReference type="Pfam" id="PF14668">
    <property type="entry name" value="RICTOR_V"/>
    <property type="match status" value="1"/>
</dbReference>
<proteinExistence type="inferred from homology"/>
<dbReference type="PANTHER" id="PTHR13298">
    <property type="entry name" value="CYTOSOLIC REGULATOR PIANISSIMO"/>
    <property type="match status" value="1"/>
</dbReference>
<dbReference type="OrthoDB" id="271111at2759"/>
<feature type="compositionally biased region" description="Polar residues" evidence="2">
    <location>
        <begin position="1697"/>
        <end position="1712"/>
    </location>
</feature>
<dbReference type="SMART" id="SM01303">
    <property type="entry name" value="RasGEF_N_2"/>
    <property type="match status" value="1"/>
</dbReference>
<dbReference type="KEGG" id="der:6550305"/>
<dbReference type="Pfam" id="PF14666">
    <property type="entry name" value="RICTOR_M"/>
    <property type="match status" value="1"/>
</dbReference>
<dbReference type="SUPFAM" id="SSF48371">
    <property type="entry name" value="ARM repeat"/>
    <property type="match status" value="1"/>
</dbReference>